<gene>
    <name evidence="8" type="ORF">A3I20_01035</name>
</gene>
<evidence type="ECO:0000256" key="2">
    <source>
        <dbReference type="ARBA" id="ARBA00007441"/>
    </source>
</evidence>
<organism evidence="8 9">
    <name type="scientific">Candidatus Portnoybacteria bacterium RIFCSPLOWO2_02_FULL_40_15</name>
    <dbReference type="NCBI Taxonomy" id="1802002"/>
    <lineage>
        <taxon>Bacteria</taxon>
        <taxon>Candidatus Portnoyibacteriota</taxon>
    </lineage>
</organism>
<dbReference type="PROSITE" id="PS00105">
    <property type="entry name" value="AA_TRANSFER_CLASS_1"/>
    <property type="match status" value="1"/>
</dbReference>
<sequence length="395" mass="43952">MNKTLSNIRISPTNVIKEKIINLESRGKKIIRLDTIETNFKTPQNVKDATIKAILDNQTKYTTYSGILELKETVCRMLYDKYKLSYNASSNCLISCGSKHALFNSIFTLTDAGDEVLIIAPYWETYIEQVKIAGGVPIIIETQESNNFEPTEEELLNAINPNTKTIIINSPSNPTGRVYSKKTLEIIARVSKNSDLCIISDETMANFTYGGHVHIPIATLSKDAFERTLTIGSVSKDYSMSGFRIGFVCGNADTVRTMSMLQAQVTANPVSFSQIAAIEAWSGDQKPLFEMRSEFYKRKSLLEKGLQNMSGIRNVLGQGAVFLFPNISSYFGKMIAGKPIHCSQDFCDVLLENGIAIVPGNYFGEMYIENVRFSYSCATTEEITKAIGMIKSLLQ</sequence>
<dbReference type="PANTHER" id="PTHR46383:SF1">
    <property type="entry name" value="ASPARTATE AMINOTRANSFERASE"/>
    <property type="match status" value="1"/>
</dbReference>
<reference evidence="8 9" key="1">
    <citation type="journal article" date="2016" name="Nat. Commun.">
        <title>Thousands of microbial genomes shed light on interconnected biogeochemical processes in an aquifer system.</title>
        <authorList>
            <person name="Anantharaman K."/>
            <person name="Brown C.T."/>
            <person name="Hug L.A."/>
            <person name="Sharon I."/>
            <person name="Castelle C.J."/>
            <person name="Probst A.J."/>
            <person name="Thomas B.C."/>
            <person name="Singh A."/>
            <person name="Wilkins M.J."/>
            <person name="Karaoz U."/>
            <person name="Brodie E.L."/>
            <person name="Williams K.H."/>
            <person name="Hubbard S.S."/>
            <person name="Banfield J.F."/>
        </authorList>
    </citation>
    <scope>NUCLEOTIDE SEQUENCE [LARGE SCALE GENOMIC DNA]</scope>
</reference>
<dbReference type="PANTHER" id="PTHR46383">
    <property type="entry name" value="ASPARTATE AMINOTRANSFERASE"/>
    <property type="match status" value="1"/>
</dbReference>
<dbReference type="InterPro" id="IPR004839">
    <property type="entry name" value="Aminotransferase_I/II_large"/>
</dbReference>
<dbReference type="EMBL" id="MHNG01000011">
    <property type="protein sequence ID" value="OGZ40705.1"/>
    <property type="molecule type" value="Genomic_DNA"/>
</dbReference>
<evidence type="ECO:0000256" key="5">
    <source>
        <dbReference type="ARBA" id="ARBA00022898"/>
    </source>
</evidence>
<evidence type="ECO:0000313" key="9">
    <source>
        <dbReference type="Proteomes" id="UP000177020"/>
    </source>
</evidence>
<dbReference type="InterPro" id="IPR050596">
    <property type="entry name" value="AspAT/PAT-like"/>
</dbReference>
<accession>A0A1G2FRK3</accession>
<evidence type="ECO:0000256" key="1">
    <source>
        <dbReference type="ARBA" id="ARBA00001933"/>
    </source>
</evidence>
<dbReference type="Proteomes" id="UP000177020">
    <property type="component" value="Unassembled WGS sequence"/>
</dbReference>
<dbReference type="InterPro" id="IPR015421">
    <property type="entry name" value="PyrdxlP-dep_Trfase_major"/>
</dbReference>
<comment type="caution">
    <text evidence="8">The sequence shown here is derived from an EMBL/GenBank/DDBJ whole genome shotgun (WGS) entry which is preliminary data.</text>
</comment>
<dbReference type="AlphaFoldDB" id="A0A1G2FRK3"/>
<feature type="domain" description="Aminotransferase class I/classII large" evidence="7">
    <location>
        <begin position="29"/>
        <end position="388"/>
    </location>
</feature>
<dbReference type="Gene3D" id="3.40.640.10">
    <property type="entry name" value="Type I PLP-dependent aspartate aminotransferase-like (Major domain)"/>
    <property type="match status" value="1"/>
</dbReference>
<keyword evidence="3 6" id="KW-0032">Aminotransferase</keyword>
<dbReference type="GO" id="GO:0006520">
    <property type="term" value="P:amino acid metabolic process"/>
    <property type="evidence" value="ECO:0007669"/>
    <property type="project" value="InterPro"/>
</dbReference>
<evidence type="ECO:0000259" key="7">
    <source>
        <dbReference type="Pfam" id="PF00155"/>
    </source>
</evidence>
<dbReference type="Pfam" id="PF00155">
    <property type="entry name" value="Aminotran_1_2"/>
    <property type="match status" value="1"/>
</dbReference>
<proteinExistence type="inferred from homology"/>
<dbReference type="Gene3D" id="3.90.1150.10">
    <property type="entry name" value="Aspartate Aminotransferase, domain 1"/>
    <property type="match status" value="1"/>
</dbReference>
<evidence type="ECO:0000256" key="3">
    <source>
        <dbReference type="ARBA" id="ARBA00022576"/>
    </source>
</evidence>
<name>A0A1G2FRK3_9BACT</name>
<dbReference type="EC" id="2.6.1.-" evidence="6"/>
<dbReference type="GO" id="GO:0008483">
    <property type="term" value="F:transaminase activity"/>
    <property type="evidence" value="ECO:0007669"/>
    <property type="project" value="UniProtKB-KW"/>
</dbReference>
<keyword evidence="5" id="KW-0663">Pyridoxal phosphate</keyword>
<dbReference type="InterPro" id="IPR004838">
    <property type="entry name" value="NHTrfase_class1_PyrdxlP-BS"/>
</dbReference>
<evidence type="ECO:0000256" key="4">
    <source>
        <dbReference type="ARBA" id="ARBA00022679"/>
    </source>
</evidence>
<dbReference type="CDD" id="cd00609">
    <property type="entry name" value="AAT_like"/>
    <property type="match status" value="1"/>
</dbReference>
<dbReference type="GO" id="GO:0030170">
    <property type="term" value="F:pyridoxal phosphate binding"/>
    <property type="evidence" value="ECO:0007669"/>
    <property type="project" value="InterPro"/>
</dbReference>
<protein>
    <recommendedName>
        <fullName evidence="6">Aminotransferase</fullName>
        <ecNumber evidence="6">2.6.1.-</ecNumber>
    </recommendedName>
</protein>
<evidence type="ECO:0000256" key="6">
    <source>
        <dbReference type="RuleBase" id="RU000481"/>
    </source>
</evidence>
<keyword evidence="4 6" id="KW-0808">Transferase</keyword>
<dbReference type="PRINTS" id="PR00753">
    <property type="entry name" value="ACCSYNTHASE"/>
</dbReference>
<comment type="similarity">
    <text evidence="2 6">Belongs to the class-I pyridoxal-phosphate-dependent aminotransferase family.</text>
</comment>
<evidence type="ECO:0000313" key="8">
    <source>
        <dbReference type="EMBL" id="OGZ40705.1"/>
    </source>
</evidence>
<comment type="cofactor">
    <cofactor evidence="1 6">
        <name>pyridoxal 5'-phosphate</name>
        <dbReference type="ChEBI" id="CHEBI:597326"/>
    </cofactor>
</comment>
<dbReference type="FunFam" id="3.40.640.10:FF:000033">
    <property type="entry name" value="Aspartate aminotransferase"/>
    <property type="match status" value="1"/>
</dbReference>
<dbReference type="InterPro" id="IPR015422">
    <property type="entry name" value="PyrdxlP-dep_Trfase_small"/>
</dbReference>
<dbReference type="SUPFAM" id="SSF53383">
    <property type="entry name" value="PLP-dependent transferases"/>
    <property type="match status" value="1"/>
</dbReference>
<dbReference type="InterPro" id="IPR015424">
    <property type="entry name" value="PyrdxlP-dep_Trfase"/>
</dbReference>